<dbReference type="SUPFAM" id="SSF54909">
    <property type="entry name" value="Dimeric alpha+beta barrel"/>
    <property type="match status" value="1"/>
</dbReference>
<dbReference type="Gene3D" id="3.30.70.100">
    <property type="match status" value="1"/>
</dbReference>
<protein>
    <submittedName>
        <fullName evidence="1">EthD family reductase</fullName>
    </submittedName>
</protein>
<dbReference type="EMBL" id="JAXDAE010000013">
    <property type="protein sequence ID" value="MDY2588186.1"/>
    <property type="molecule type" value="Genomic_DNA"/>
</dbReference>
<dbReference type="Proteomes" id="UP001285855">
    <property type="component" value="Unassembled WGS sequence"/>
</dbReference>
<evidence type="ECO:0000313" key="2">
    <source>
        <dbReference type="Proteomes" id="UP001285855"/>
    </source>
</evidence>
<keyword evidence="2" id="KW-1185">Reference proteome</keyword>
<name>A0ABU5EP08_9FLAO</name>
<gene>
    <name evidence="1" type="ORF">SNF14_12620</name>
</gene>
<dbReference type="InterPro" id="IPR011008">
    <property type="entry name" value="Dimeric_a/b-barrel"/>
</dbReference>
<evidence type="ECO:0000313" key="1">
    <source>
        <dbReference type="EMBL" id="MDY2588186.1"/>
    </source>
</evidence>
<accession>A0ABU5EP08</accession>
<sequence length="102" mass="11175">MKLIVLYPQPKDVEKFESDYSAHIQLLHEKTGIPSNEKPYTVTKFLQGPEGKPPFYQMFTMPFDSLEALNGAMASLGMQEVAADATRISTGGAPTILIGKLS</sequence>
<organism evidence="1 2">
    <name type="scientific">Winogradskyella aquimaris</name>
    <dbReference type="NCBI Taxonomy" id="864074"/>
    <lineage>
        <taxon>Bacteria</taxon>
        <taxon>Pseudomonadati</taxon>
        <taxon>Bacteroidota</taxon>
        <taxon>Flavobacteriia</taxon>
        <taxon>Flavobacteriales</taxon>
        <taxon>Flavobacteriaceae</taxon>
        <taxon>Winogradskyella</taxon>
    </lineage>
</organism>
<proteinExistence type="predicted"/>
<dbReference type="RefSeq" id="WP_320556533.1">
    <property type="nucleotide sequence ID" value="NZ_JAXDAE010000013.1"/>
</dbReference>
<comment type="caution">
    <text evidence="1">The sequence shown here is derived from an EMBL/GenBank/DDBJ whole genome shotgun (WGS) entry which is preliminary data.</text>
</comment>
<dbReference type="NCBIfam" id="TIGR02118">
    <property type="entry name" value="EthD family reductase"/>
    <property type="match status" value="1"/>
</dbReference>
<dbReference type="InterPro" id="IPR009799">
    <property type="entry name" value="EthD_dom"/>
</dbReference>
<reference evidence="1 2" key="1">
    <citation type="submission" date="2023-11" db="EMBL/GenBank/DDBJ databases">
        <title>Winogradskyella pelagius sp. nov., isolated from coastal sediment.</title>
        <authorList>
            <person name="Li F."/>
        </authorList>
    </citation>
    <scope>NUCLEOTIDE SEQUENCE [LARGE SCALE GENOMIC DNA]</scope>
    <source>
        <strain evidence="1 2">KCTC 23502</strain>
    </source>
</reference>